<reference evidence="1" key="1">
    <citation type="submission" date="2022-10" db="EMBL/GenBank/DDBJ databases">
        <title>The complete genomes of actinobacterial strains from the NBC collection.</title>
        <authorList>
            <person name="Joergensen T.S."/>
            <person name="Alvarez Arevalo M."/>
            <person name="Sterndorff E.B."/>
            <person name="Faurdal D."/>
            <person name="Vuksanovic O."/>
            <person name="Mourched A.-S."/>
            <person name="Charusanti P."/>
            <person name="Shaw S."/>
            <person name="Blin K."/>
            <person name="Weber T."/>
        </authorList>
    </citation>
    <scope>NUCLEOTIDE SEQUENCE</scope>
    <source>
        <strain evidence="1">NBC_00060</strain>
    </source>
</reference>
<protein>
    <submittedName>
        <fullName evidence="1">Uncharacterized protein</fullName>
    </submittedName>
</protein>
<sequence length="89" mass="9301">MSGQFAQLRVLGEVTDVPQLRRMVVAAAQQGVVRAVGEGVDEVLVPLEGGDLTKAKVKLTALDRSLRRARGDGHGVTDLGVSVAARPPS</sequence>
<dbReference type="AlphaFoldDB" id="A0AAU2HCX9"/>
<organism evidence="1">
    <name type="scientific">Streptomyces sp. NBC_00060</name>
    <dbReference type="NCBI Taxonomy" id="2975636"/>
    <lineage>
        <taxon>Bacteria</taxon>
        <taxon>Bacillati</taxon>
        <taxon>Actinomycetota</taxon>
        <taxon>Actinomycetes</taxon>
        <taxon>Kitasatosporales</taxon>
        <taxon>Streptomycetaceae</taxon>
        <taxon>Streptomyces</taxon>
    </lineage>
</organism>
<evidence type="ECO:0000313" key="1">
    <source>
        <dbReference type="EMBL" id="WTU44792.1"/>
    </source>
</evidence>
<accession>A0AAU2HCX9</accession>
<gene>
    <name evidence="1" type="ORF">OHV25_36990</name>
</gene>
<name>A0AAU2HCX9_9ACTN</name>
<dbReference type="EMBL" id="CP108253">
    <property type="protein sequence ID" value="WTU44792.1"/>
    <property type="molecule type" value="Genomic_DNA"/>
</dbReference>
<proteinExistence type="predicted"/>